<dbReference type="SUPFAM" id="SSF53098">
    <property type="entry name" value="Ribonuclease H-like"/>
    <property type="match status" value="1"/>
</dbReference>
<name>A0A7J8YVA3_9ROSI</name>
<dbReference type="InterPro" id="IPR002156">
    <property type="entry name" value="RNaseH_domain"/>
</dbReference>
<evidence type="ECO:0000256" key="3">
    <source>
        <dbReference type="RuleBase" id="RU003616"/>
    </source>
</evidence>
<dbReference type="Gene3D" id="3.30.420.10">
    <property type="entry name" value="Ribonuclease H-like superfamily/Ribonuclease H"/>
    <property type="match status" value="1"/>
</dbReference>
<organism evidence="5 6">
    <name type="scientific">Gossypium laxum</name>
    <dbReference type="NCBI Taxonomy" id="34288"/>
    <lineage>
        <taxon>Eukaryota</taxon>
        <taxon>Viridiplantae</taxon>
        <taxon>Streptophyta</taxon>
        <taxon>Embryophyta</taxon>
        <taxon>Tracheophyta</taxon>
        <taxon>Spermatophyta</taxon>
        <taxon>Magnoliopsida</taxon>
        <taxon>eudicotyledons</taxon>
        <taxon>Gunneridae</taxon>
        <taxon>Pentapetalae</taxon>
        <taxon>rosids</taxon>
        <taxon>malvids</taxon>
        <taxon>Malvales</taxon>
        <taxon>Malvaceae</taxon>
        <taxon>Malvoideae</taxon>
        <taxon>Gossypium</taxon>
    </lineage>
</organism>
<comment type="similarity">
    <text evidence="2 3">Belongs to the small heat shock protein (HSP20) family.</text>
</comment>
<comment type="caution">
    <text evidence="5">The sequence shown here is derived from an EMBL/GenBank/DDBJ whole genome shotgun (WGS) entry which is preliminary data.</text>
</comment>
<evidence type="ECO:0000313" key="5">
    <source>
        <dbReference type="EMBL" id="MBA0703465.1"/>
    </source>
</evidence>
<keyword evidence="6" id="KW-1185">Reference proteome</keyword>
<dbReference type="PROSITE" id="PS01031">
    <property type="entry name" value="SHSP"/>
    <property type="match status" value="1"/>
</dbReference>
<keyword evidence="1" id="KW-0346">Stress response</keyword>
<protein>
    <recommendedName>
        <fullName evidence="4">SHSP domain-containing protein</fullName>
    </recommendedName>
</protein>
<feature type="domain" description="SHSP" evidence="4">
    <location>
        <begin position="16"/>
        <end position="142"/>
    </location>
</feature>
<dbReference type="PANTHER" id="PTHR11527">
    <property type="entry name" value="HEAT-SHOCK PROTEIN 20 FAMILY MEMBER"/>
    <property type="match status" value="1"/>
</dbReference>
<dbReference type="GO" id="GO:0003676">
    <property type="term" value="F:nucleic acid binding"/>
    <property type="evidence" value="ECO:0007669"/>
    <property type="project" value="InterPro"/>
</dbReference>
<dbReference type="GO" id="GO:0004523">
    <property type="term" value="F:RNA-DNA hybrid ribonuclease activity"/>
    <property type="evidence" value="ECO:0007669"/>
    <property type="project" value="InterPro"/>
</dbReference>
<dbReference type="Proteomes" id="UP000593574">
    <property type="component" value="Unassembled WGS sequence"/>
</dbReference>
<dbReference type="CDD" id="cd06222">
    <property type="entry name" value="RNase_H_like"/>
    <property type="match status" value="1"/>
</dbReference>
<accession>A0A7J8YVA3</accession>
<gene>
    <name evidence="5" type="ORF">Golax_015786</name>
</gene>
<dbReference type="SUPFAM" id="SSF49764">
    <property type="entry name" value="HSP20-like chaperones"/>
    <property type="match status" value="1"/>
</dbReference>
<proteinExistence type="inferred from homology"/>
<sequence>MSLLQVLNQSNILDPFQGLLWAPPMNWKETPDSHVFEIDLPGFKKEDVKLQIHQGSIVCISAERKEDADEEEGGGKWRWHCRERWGGGGNFYRQFRVPPNGKADEMKASMRDGVLVLVIPKINDEVNVKGKEERKKMEIEISETQPSKGLASEVVRVSSCWGRYYTYHVGDHFNNKQNSSLMVNSDDNWVFLFTDGAVARDSGYAATEGVARDRDGNWIVGFNRFLGMCSPFEAEVWAILDGILILFNKGYK</sequence>
<dbReference type="Gene3D" id="2.60.40.790">
    <property type="match status" value="1"/>
</dbReference>
<dbReference type="InterPro" id="IPR012337">
    <property type="entry name" value="RNaseH-like_sf"/>
</dbReference>
<dbReference type="InterPro" id="IPR008978">
    <property type="entry name" value="HSP20-like_chaperone"/>
</dbReference>
<dbReference type="AlphaFoldDB" id="A0A7J8YVA3"/>
<dbReference type="EMBL" id="JABEZV010000001">
    <property type="protein sequence ID" value="MBA0703465.1"/>
    <property type="molecule type" value="Genomic_DNA"/>
</dbReference>
<evidence type="ECO:0000256" key="1">
    <source>
        <dbReference type="ARBA" id="ARBA00023016"/>
    </source>
</evidence>
<dbReference type="InterPro" id="IPR002068">
    <property type="entry name" value="A-crystallin/Hsp20_dom"/>
</dbReference>
<dbReference type="Pfam" id="PF00011">
    <property type="entry name" value="HSP20"/>
    <property type="match status" value="1"/>
</dbReference>
<dbReference type="InterPro" id="IPR031107">
    <property type="entry name" value="Small_HSP"/>
</dbReference>
<reference evidence="5 6" key="1">
    <citation type="journal article" date="2019" name="Genome Biol. Evol.">
        <title>Insights into the evolution of the New World diploid cottons (Gossypium, subgenus Houzingenia) based on genome sequencing.</title>
        <authorList>
            <person name="Grover C.E."/>
            <person name="Arick M.A. 2nd"/>
            <person name="Thrash A."/>
            <person name="Conover J.L."/>
            <person name="Sanders W.S."/>
            <person name="Peterson D.G."/>
            <person name="Frelichowski J.E."/>
            <person name="Scheffler J.A."/>
            <person name="Scheffler B.E."/>
            <person name="Wendel J.F."/>
        </authorList>
    </citation>
    <scope>NUCLEOTIDE SEQUENCE [LARGE SCALE GENOMIC DNA]</scope>
    <source>
        <strain evidence="5">4</strain>
        <tissue evidence="5">Leaf</tissue>
    </source>
</reference>
<dbReference type="InterPro" id="IPR036397">
    <property type="entry name" value="RNaseH_sf"/>
</dbReference>
<evidence type="ECO:0000313" key="6">
    <source>
        <dbReference type="Proteomes" id="UP000593574"/>
    </source>
</evidence>
<evidence type="ECO:0000259" key="4">
    <source>
        <dbReference type="PROSITE" id="PS01031"/>
    </source>
</evidence>
<dbReference type="InterPro" id="IPR044730">
    <property type="entry name" value="RNase_H-like_dom_plant"/>
</dbReference>
<evidence type="ECO:0000256" key="2">
    <source>
        <dbReference type="PROSITE-ProRule" id="PRU00285"/>
    </source>
</evidence>
<dbReference type="Pfam" id="PF13456">
    <property type="entry name" value="RVT_3"/>
    <property type="match status" value="1"/>
</dbReference>